<dbReference type="RefSeq" id="XP_022311835.1">
    <property type="nucleotide sequence ID" value="XM_022456127.1"/>
</dbReference>
<dbReference type="PANTHER" id="PTHR22923">
    <property type="entry name" value="CEREBELLIN-RELATED"/>
    <property type="match status" value="1"/>
</dbReference>
<dbReference type="Gene3D" id="2.60.120.40">
    <property type="match status" value="1"/>
</dbReference>
<sequence length="298" mass="33651">MSQFGLFVVWVLVFGMVHCNVSPETDSLSHVDVKDLMQRMILQEESLRKEKERNNELEEKVNFLVTNLEHTKRTFEDKCASLEQQLQRHQDSETKQSLSNAHHSTADKGQEDHRNNRGNKPFIDWQRLWYSSLKNHKVNAAAKINSPKLQRRLLVQPSPVTPLPLAFYAQKSSSTPKSEAGGDRVIVYDNVKTNSGNGYHPSTGVFIVPESGMYVFTWSFRNGFDEYQSTQLMVNNNEEGLMLLNQASDSSVSATGIAVLHVNKGDDVYVKISSLTSHTGTVAGDQWGKSFFAGWRLN</sequence>
<dbReference type="RefSeq" id="XP_022312386.1">
    <property type="nucleotide sequence ID" value="XM_022456678.1"/>
</dbReference>
<keyword evidence="2" id="KW-0964">Secreted</keyword>
<dbReference type="InterPro" id="IPR001073">
    <property type="entry name" value="C1q_dom"/>
</dbReference>
<dbReference type="InterPro" id="IPR050822">
    <property type="entry name" value="Cerebellin_Synaptic_Org"/>
</dbReference>
<dbReference type="PROSITE" id="PS50871">
    <property type="entry name" value="C1Q"/>
    <property type="match status" value="1"/>
</dbReference>
<dbReference type="GO" id="GO:0005576">
    <property type="term" value="C:extracellular region"/>
    <property type="evidence" value="ECO:0007669"/>
    <property type="project" value="UniProtKB-SubCell"/>
</dbReference>
<evidence type="ECO:0000256" key="5">
    <source>
        <dbReference type="SAM" id="SignalP"/>
    </source>
</evidence>
<dbReference type="SMART" id="SM00110">
    <property type="entry name" value="C1Q"/>
    <property type="match status" value="1"/>
</dbReference>
<evidence type="ECO:0000256" key="1">
    <source>
        <dbReference type="ARBA" id="ARBA00004613"/>
    </source>
</evidence>
<evidence type="ECO:0000313" key="9">
    <source>
        <dbReference type="RefSeq" id="XP_022312386.1"/>
    </source>
</evidence>
<comment type="subcellular location">
    <subcellularLocation>
        <location evidence="1">Secreted</location>
    </subcellularLocation>
</comment>
<evidence type="ECO:0000256" key="4">
    <source>
        <dbReference type="SAM" id="MobiDB-lite"/>
    </source>
</evidence>
<organism evidence="7 9">
    <name type="scientific">Crassostrea virginica</name>
    <name type="common">Eastern oyster</name>
    <dbReference type="NCBI Taxonomy" id="6565"/>
    <lineage>
        <taxon>Eukaryota</taxon>
        <taxon>Metazoa</taxon>
        <taxon>Spiralia</taxon>
        <taxon>Lophotrochozoa</taxon>
        <taxon>Mollusca</taxon>
        <taxon>Bivalvia</taxon>
        <taxon>Autobranchia</taxon>
        <taxon>Pteriomorphia</taxon>
        <taxon>Ostreida</taxon>
        <taxon>Ostreoidea</taxon>
        <taxon>Ostreidae</taxon>
        <taxon>Crassostrea</taxon>
    </lineage>
</organism>
<evidence type="ECO:0000256" key="3">
    <source>
        <dbReference type="ARBA" id="ARBA00022729"/>
    </source>
</evidence>
<dbReference type="SUPFAM" id="SSF49842">
    <property type="entry name" value="TNF-like"/>
    <property type="match status" value="1"/>
</dbReference>
<evidence type="ECO:0000256" key="2">
    <source>
        <dbReference type="ARBA" id="ARBA00022525"/>
    </source>
</evidence>
<dbReference type="Pfam" id="PF00386">
    <property type="entry name" value="C1q"/>
    <property type="match status" value="1"/>
</dbReference>
<accession>A0A8B8CCK2</accession>
<dbReference type="PANTHER" id="PTHR22923:SF116">
    <property type="entry name" value="C1Q DOMAIN-CONTAINING PROTEIN"/>
    <property type="match status" value="1"/>
</dbReference>
<dbReference type="InterPro" id="IPR008983">
    <property type="entry name" value="Tumour_necrosis_fac-like_dom"/>
</dbReference>
<protein>
    <submittedName>
        <fullName evidence="8">Uncharacterized protein LOC111117055</fullName>
    </submittedName>
    <submittedName>
        <fullName evidence="9">Uncharacterized protein LOC111117531</fullName>
    </submittedName>
</protein>
<dbReference type="GeneID" id="111117531"/>
<keyword evidence="7" id="KW-1185">Reference proteome</keyword>
<feature type="domain" description="C1q" evidence="6">
    <location>
        <begin position="160"/>
        <end position="298"/>
    </location>
</feature>
<proteinExistence type="predicted"/>
<feature type="compositionally biased region" description="Basic and acidic residues" evidence="4">
    <location>
        <begin position="104"/>
        <end position="115"/>
    </location>
</feature>
<feature type="region of interest" description="Disordered" evidence="4">
    <location>
        <begin position="83"/>
        <end position="118"/>
    </location>
</feature>
<reference evidence="8 9" key="1">
    <citation type="submission" date="2025-04" db="UniProtKB">
        <authorList>
            <consortium name="RefSeq"/>
        </authorList>
    </citation>
    <scope>IDENTIFICATION</scope>
    <source>
        <tissue evidence="8 9">Whole sample</tissue>
    </source>
</reference>
<gene>
    <name evidence="9" type="primary">LOC111117531</name>
    <name evidence="8" type="synonym">LOC111117055</name>
</gene>
<dbReference type="KEGG" id="cvn:111117531"/>
<dbReference type="KEGG" id="cvn:111117055"/>
<dbReference type="Proteomes" id="UP000694844">
    <property type="component" value="Chromosome 10"/>
</dbReference>
<feature type="compositionally biased region" description="Basic and acidic residues" evidence="4">
    <location>
        <begin position="83"/>
        <end position="94"/>
    </location>
</feature>
<dbReference type="PRINTS" id="PR00007">
    <property type="entry name" value="COMPLEMNTC1Q"/>
</dbReference>
<keyword evidence="3 5" id="KW-0732">Signal</keyword>
<dbReference type="AlphaFoldDB" id="A0A8B8CCK2"/>
<dbReference type="OrthoDB" id="6160897at2759"/>
<name>A0A8B8CCK2_CRAVI</name>
<feature type="signal peptide" evidence="5">
    <location>
        <begin position="1"/>
        <end position="19"/>
    </location>
</feature>
<evidence type="ECO:0000259" key="6">
    <source>
        <dbReference type="PROSITE" id="PS50871"/>
    </source>
</evidence>
<evidence type="ECO:0000313" key="7">
    <source>
        <dbReference type="Proteomes" id="UP000694844"/>
    </source>
</evidence>
<feature type="chain" id="PRO_5044666144" evidence="5">
    <location>
        <begin position="20"/>
        <end position="298"/>
    </location>
</feature>
<evidence type="ECO:0000313" key="8">
    <source>
        <dbReference type="RefSeq" id="XP_022311835.1"/>
    </source>
</evidence>